<evidence type="ECO:0000313" key="7">
    <source>
        <dbReference type="EMBL" id="OJT11869.1"/>
    </source>
</evidence>
<dbReference type="AlphaFoldDB" id="A0A1M2VW81"/>
<comment type="subcellular location">
    <subcellularLocation>
        <location evidence="1">Membrane</location>
        <topology evidence="1">Single-pass membrane protein</topology>
    </subcellularLocation>
</comment>
<dbReference type="PANTHER" id="PTHR15549">
    <property type="entry name" value="PAIRED IMMUNOGLOBULIN-LIKE TYPE 2 RECEPTOR"/>
    <property type="match status" value="1"/>
</dbReference>
<gene>
    <name evidence="7" type="ORF">TRAPUB_11588</name>
</gene>
<evidence type="ECO:0000256" key="2">
    <source>
        <dbReference type="ARBA" id="ARBA00022692"/>
    </source>
</evidence>
<evidence type="ECO:0000256" key="4">
    <source>
        <dbReference type="ARBA" id="ARBA00023136"/>
    </source>
</evidence>
<dbReference type="GO" id="GO:0016020">
    <property type="term" value="C:membrane"/>
    <property type="evidence" value="ECO:0007669"/>
    <property type="project" value="UniProtKB-SubCell"/>
</dbReference>
<comment type="caution">
    <text evidence="7">The sequence shown here is derived from an EMBL/GenBank/DDBJ whole genome shotgun (WGS) entry which is preliminary data.</text>
</comment>
<keyword evidence="4 6" id="KW-0472">Membrane</keyword>
<feature type="region of interest" description="Disordered" evidence="5">
    <location>
        <begin position="278"/>
        <end position="307"/>
    </location>
</feature>
<keyword evidence="2 6" id="KW-0812">Transmembrane</keyword>
<keyword evidence="8" id="KW-1185">Reference proteome</keyword>
<feature type="compositionally biased region" description="Low complexity" evidence="5">
    <location>
        <begin position="292"/>
        <end position="307"/>
    </location>
</feature>
<evidence type="ECO:0000256" key="6">
    <source>
        <dbReference type="SAM" id="Phobius"/>
    </source>
</evidence>
<feature type="compositionally biased region" description="Basic and acidic residues" evidence="5">
    <location>
        <begin position="463"/>
        <end position="473"/>
    </location>
</feature>
<dbReference type="GO" id="GO:0071944">
    <property type="term" value="C:cell periphery"/>
    <property type="evidence" value="ECO:0007669"/>
    <property type="project" value="UniProtKB-ARBA"/>
</dbReference>
<reference evidence="7 8" key="1">
    <citation type="submission" date="2016-10" db="EMBL/GenBank/DDBJ databases">
        <title>Genome sequence of the basidiomycete white-rot fungus Trametes pubescens.</title>
        <authorList>
            <person name="Makela M.R."/>
            <person name="Granchi Z."/>
            <person name="Peng M."/>
            <person name="De Vries R.P."/>
            <person name="Grigoriev I."/>
            <person name="Riley R."/>
            <person name="Hilden K."/>
        </authorList>
    </citation>
    <scope>NUCLEOTIDE SEQUENCE [LARGE SCALE GENOMIC DNA]</scope>
    <source>
        <strain evidence="7 8">FBCC735</strain>
    </source>
</reference>
<keyword evidence="3 6" id="KW-1133">Transmembrane helix</keyword>
<dbReference type="STRING" id="154538.A0A1M2VW81"/>
<evidence type="ECO:0000256" key="3">
    <source>
        <dbReference type="ARBA" id="ARBA00022989"/>
    </source>
</evidence>
<feature type="compositionally biased region" description="Polar residues" evidence="5">
    <location>
        <begin position="441"/>
        <end position="456"/>
    </location>
</feature>
<sequence length="493" mass="51612">MGDASFIYDWLAGDGGLGNLTADGWQPFYSGSPGGFTTRGGEAALGNSMHITAFPNASFDFQFYGTSVSLFGIANCSYEVSVDGNSTTSLTAKRGQSTQLFSQDGLKEGVHSVSLTANASRANEFAFERADVSRPIAASAQIPAAHVYQATNTSFIQYSGNWTILNDPLIPNQQHPAPYFEVENAPASFSFAFQGVGVAINGSRIWGSYAYDVTLDDQSAVTYNASTMWFIGDTLLYYQDGLDPTKTHTVTVLPTVGAGLKFWLNTITVFTDDPSEAGGLASTPTSSTQPLGGATSNAPSSSGSSKTNAGAIAGGVIGGLAFIALVAGLLWYFARRRRQNPKVFDREQPSPFLATASTPAPMVQASPYVPTQHSPYTPPRGDTKLPILAIGSDGHVPSHTRALPALPSGSGSSSAPSESGRTVSEHSLAHGSAAQVAAMASPTTTHASSPAESNPDPNVAVDRIIHLLAERMATRPPRQSVYGTDVPPPEYGA</sequence>
<evidence type="ECO:0000313" key="8">
    <source>
        <dbReference type="Proteomes" id="UP000184267"/>
    </source>
</evidence>
<dbReference type="Gene3D" id="1.20.5.510">
    <property type="entry name" value="Single helix bin"/>
    <property type="match status" value="1"/>
</dbReference>
<dbReference type="EMBL" id="MNAD01000561">
    <property type="protein sequence ID" value="OJT11869.1"/>
    <property type="molecule type" value="Genomic_DNA"/>
</dbReference>
<dbReference type="Proteomes" id="UP000184267">
    <property type="component" value="Unassembled WGS sequence"/>
</dbReference>
<dbReference type="OMA" id="ANINWGH"/>
<evidence type="ECO:0000256" key="1">
    <source>
        <dbReference type="ARBA" id="ARBA00004167"/>
    </source>
</evidence>
<proteinExistence type="predicted"/>
<protein>
    <recommendedName>
        <fullName evidence="9">Transmembrane protein</fullName>
    </recommendedName>
</protein>
<dbReference type="InterPro" id="IPR051694">
    <property type="entry name" value="Immunoregulatory_rcpt-like"/>
</dbReference>
<accession>A0A1M2VW81</accession>
<organism evidence="7 8">
    <name type="scientific">Trametes pubescens</name>
    <name type="common">White-rot fungus</name>
    <dbReference type="NCBI Taxonomy" id="154538"/>
    <lineage>
        <taxon>Eukaryota</taxon>
        <taxon>Fungi</taxon>
        <taxon>Dikarya</taxon>
        <taxon>Basidiomycota</taxon>
        <taxon>Agaricomycotina</taxon>
        <taxon>Agaricomycetes</taxon>
        <taxon>Polyporales</taxon>
        <taxon>Polyporaceae</taxon>
        <taxon>Trametes</taxon>
    </lineage>
</organism>
<feature type="region of interest" description="Disordered" evidence="5">
    <location>
        <begin position="396"/>
        <end position="493"/>
    </location>
</feature>
<name>A0A1M2VW81_TRAPU</name>
<evidence type="ECO:0008006" key="9">
    <source>
        <dbReference type="Google" id="ProtNLM"/>
    </source>
</evidence>
<dbReference type="Gene3D" id="2.60.120.260">
    <property type="entry name" value="Galactose-binding domain-like"/>
    <property type="match status" value="2"/>
</dbReference>
<evidence type="ECO:0000256" key="5">
    <source>
        <dbReference type="SAM" id="MobiDB-lite"/>
    </source>
</evidence>
<feature type="transmembrane region" description="Helical" evidence="6">
    <location>
        <begin position="309"/>
        <end position="334"/>
    </location>
</feature>
<dbReference type="OrthoDB" id="2576334at2759"/>
<dbReference type="PANTHER" id="PTHR15549:SF26">
    <property type="entry name" value="AXIAL BUDDING PATTERN PROTEIN 2-RELATED"/>
    <property type="match status" value="1"/>
</dbReference>
<feature type="compositionally biased region" description="Low complexity" evidence="5">
    <location>
        <begin position="402"/>
        <end position="420"/>
    </location>
</feature>